<reference evidence="2 3" key="1">
    <citation type="submission" date="2016-10" db="EMBL/GenBank/DDBJ databases">
        <authorList>
            <person name="de Groot N.N."/>
        </authorList>
    </citation>
    <scope>NUCLEOTIDE SEQUENCE [LARGE SCALE GENOMIC DNA]</scope>
    <source>
        <strain evidence="2 3">CGMCC 1.3702</strain>
    </source>
</reference>
<dbReference type="InterPro" id="IPR012651">
    <property type="entry name" value="Thia_Transptr_ThiT"/>
</dbReference>
<keyword evidence="1" id="KW-0812">Transmembrane</keyword>
<proteinExistence type="predicted"/>
<dbReference type="NCBIfam" id="TIGR02357">
    <property type="entry name" value="ECF_ThiT_YuaJ"/>
    <property type="match status" value="1"/>
</dbReference>
<evidence type="ECO:0000256" key="1">
    <source>
        <dbReference type="SAM" id="Phobius"/>
    </source>
</evidence>
<feature type="transmembrane region" description="Helical" evidence="1">
    <location>
        <begin position="42"/>
        <end position="61"/>
    </location>
</feature>
<dbReference type="Gene3D" id="1.10.1760.20">
    <property type="match status" value="1"/>
</dbReference>
<name>A0A1I1AET5_9BACI</name>
<feature type="transmembrane region" description="Helical" evidence="1">
    <location>
        <begin position="94"/>
        <end position="114"/>
    </location>
</feature>
<dbReference type="Proteomes" id="UP000198642">
    <property type="component" value="Unassembled WGS sequence"/>
</dbReference>
<dbReference type="AlphaFoldDB" id="A0A1I1AET5"/>
<keyword evidence="1" id="KW-0472">Membrane</keyword>
<keyword evidence="3" id="KW-1185">Reference proteome</keyword>
<protein>
    <submittedName>
        <fullName evidence="2">Thiamine transporter</fullName>
    </submittedName>
</protein>
<organism evidence="2 3">
    <name type="scientific">Lentibacillus halodurans</name>
    <dbReference type="NCBI Taxonomy" id="237679"/>
    <lineage>
        <taxon>Bacteria</taxon>
        <taxon>Bacillati</taxon>
        <taxon>Bacillota</taxon>
        <taxon>Bacilli</taxon>
        <taxon>Bacillales</taxon>
        <taxon>Bacillaceae</taxon>
        <taxon>Lentibacillus</taxon>
    </lineage>
</organism>
<accession>A0A1I1AET5</accession>
<keyword evidence="1" id="KW-1133">Transmembrane helix</keyword>
<dbReference type="GO" id="GO:0005886">
    <property type="term" value="C:plasma membrane"/>
    <property type="evidence" value="ECO:0007669"/>
    <property type="project" value="InterPro"/>
</dbReference>
<dbReference type="EMBL" id="FOJW01000018">
    <property type="protein sequence ID" value="SFB35008.1"/>
    <property type="molecule type" value="Genomic_DNA"/>
</dbReference>
<feature type="transmembrane region" description="Helical" evidence="1">
    <location>
        <begin position="68"/>
        <end position="88"/>
    </location>
</feature>
<evidence type="ECO:0000313" key="3">
    <source>
        <dbReference type="Proteomes" id="UP000198642"/>
    </source>
</evidence>
<evidence type="ECO:0000313" key="2">
    <source>
        <dbReference type="EMBL" id="SFB35008.1"/>
    </source>
</evidence>
<dbReference type="STRING" id="237679.SAMN04488072_1185"/>
<dbReference type="Pfam" id="PF09515">
    <property type="entry name" value="Thia_YuaJ"/>
    <property type="match status" value="1"/>
</dbReference>
<feature type="transmembrane region" description="Helical" evidence="1">
    <location>
        <begin position="167"/>
        <end position="189"/>
    </location>
</feature>
<gene>
    <name evidence="2" type="ORF">SAMN04488072_1185</name>
</gene>
<feature type="transmembrane region" description="Helical" evidence="1">
    <location>
        <begin position="126"/>
        <end position="147"/>
    </location>
</feature>
<sequence>MDLPAKGKVFMRSKRTLFLIEVAVFTALALMLDIIPFLSIKLWAQGGSVSLAMIPVFILAFRWGLKGGLLSGFLWGILQIATGTGYVLHPVQGFIDYALAFTVIGFAGIFANQVQEAVQSGQAKTYLTYITLGVILGSMLRFAAHFAAGVVFFESAVEGQSVWVYSLLYNISYIIPSLIISAVAIFLLFHKQPRTLLRAA</sequence>
<feature type="transmembrane region" description="Helical" evidence="1">
    <location>
        <begin position="16"/>
        <end position="36"/>
    </location>
</feature>
<dbReference type="GO" id="GO:0015234">
    <property type="term" value="F:thiamine transmembrane transporter activity"/>
    <property type="evidence" value="ECO:0007669"/>
    <property type="project" value="InterPro"/>
</dbReference>